<dbReference type="Proteomes" id="UP000190092">
    <property type="component" value="Unassembled WGS sequence"/>
</dbReference>
<sequence length="68" mass="8040">MSERDRYRRKYRRLKKAVLALYTAAMWEPDRDVPHQAELWANLRDAAGIKPGTKMDLMLGHLRDDADR</sequence>
<name>A0A1T4RNH1_9HYPH</name>
<reference evidence="2" key="1">
    <citation type="submission" date="2017-02" db="EMBL/GenBank/DDBJ databases">
        <authorList>
            <person name="Varghese N."/>
            <person name="Submissions S."/>
        </authorList>
    </citation>
    <scope>NUCLEOTIDE SEQUENCE [LARGE SCALE GENOMIC DNA]</scope>
    <source>
        <strain evidence="2">ATCC 27094</strain>
    </source>
</reference>
<protein>
    <submittedName>
        <fullName evidence="1">Uncharacterized protein</fullName>
    </submittedName>
</protein>
<dbReference type="OrthoDB" id="116415at2"/>
<evidence type="ECO:0000313" key="2">
    <source>
        <dbReference type="Proteomes" id="UP000190092"/>
    </source>
</evidence>
<gene>
    <name evidence="1" type="ORF">SAMN02745126_03988</name>
</gene>
<evidence type="ECO:0000313" key="1">
    <source>
        <dbReference type="EMBL" id="SKA17565.1"/>
    </source>
</evidence>
<dbReference type="AlphaFoldDB" id="A0A1T4RNH1"/>
<accession>A0A1T4RNH1</accession>
<keyword evidence="2" id="KW-1185">Reference proteome</keyword>
<dbReference type="EMBL" id="FUWJ01000005">
    <property type="protein sequence ID" value="SKA17565.1"/>
    <property type="molecule type" value="Genomic_DNA"/>
</dbReference>
<proteinExistence type="predicted"/>
<dbReference type="STRING" id="225324.SAMN02745126_03988"/>
<organism evidence="1 2">
    <name type="scientific">Enhydrobacter aerosaccus</name>
    <dbReference type="NCBI Taxonomy" id="225324"/>
    <lineage>
        <taxon>Bacteria</taxon>
        <taxon>Pseudomonadati</taxon>
        <taxon>Pseudomonadota</taxon>
        <taxon>Alphaproteobacteria</taxon>
        <taxon>Hyphomicrobiales</taxon>
        <taxon>Enhydrobacter</taxon>
    </lineage>
</organism>
<dbReference type="RefSeq" id="WP_085935658.1">
    <property type="nucleotide sequence ID" value="NZ_FUWJ01000005.1"/>
</dbReference>